<feature type="domain" description="Response regulatory" evidence="2">
    <location>
        <begin position="6"/>
        <end position="130"/>
    </location>
</feature>
<dbReference type="OrthoDB" id="673128at2"/>
<evidence type="ECO:0000313" key="4">
    <source>
        <dbReference type="Proteomes" id="UP000269412"/>
    </source>
</evidence>
<comment type="caution">
    <text evidence="3">The sequence shown here is derived from an EMBL/GenBank/DDBJ whole genome shotgun (WGS) entry which is preliminary data.</text>
</comment>
<evidence type="ECO:0000256" key="1">
    <source>
        <dbReference type="PROSITE-ProRule" id="PRU00169"/>
    </source>
</evidence>
<keyword evidence="1" id="KW-0597">Phosphoprotein</keyword>
<dbReference type="EMBL" id="RBIQ01000007">
    <property type="protein sequence ID" value="RKR15018.1"/>
    <property type="molecule type" value="Genomic_DNA"/>
</dbReference>
<gene>
    <name evidence="3" type="ORF">CLV91_1100</name>
</gene>
<evidence type="ECO:0000313" key="3">
    <source>
        <dbReference type="EMBL" id="RKR15018.1"/>
    </source>
</evidence>
<dbReference type="SUPFAM" id="SSF52172">
    <property type="entry name" value="CheY-like"/>
    <property type="match status" value="1"/>
</dbReference>
<dbReference type="GO" id="GO:0000160">
    <property type="term" value="P:phosphorelay signal transduction system"/>
    <property type="evidence" value="ECO:0007669"/>
    <property type="project" value="InterPro"/>
</dbReference>
<organism evidence="3 4">
    <name type="scientific">Maribacter vaceletii</name>
    <dbReference type="NCBI Taxonomy" id="1206816"/>
    <lineage>
        <taxon>Bacteria</taxon>
        <taxon>Pseudomonadati</taxon>
        <taxon>Bacteroidota</taxon>
        <taxon>Flavobacteriia</taxon>
        <taxon>Flavobacteriales</taxon>
        <taxon>Flavobacteriaceae</taxon>
        <taxon>Maribacter</taxon>
    </lineage>
</organism>
<dbReference type="SMART" id="SM00448">
    <property type="entry name" value="REC"/>
    <property type="match status" value="1"/>
</dbReference>
<dbReference type="InterPro" id="IPR052048">
    <property type="entry name" value="ST_Response_Regulator"/>
</dbReference>
<dbReference type="Proteomes" id="UP000269412">
    <property type="component" value="Unassembled WGS sequence"/>
</dbReference>
<accession>A0A495EDQ1</accession>
<dbReference type="PANTHER" id="PTHR43228">
    <property type="entry name" value="TWO-COMPONENT RESPONSE REGULATOR"/>
    <property type="match status" value="1"/>
</dbReference>
<proteinExistence type="predicted"/>
<dbReference type="Gene3D" id="3.40.50.2300">
    <property type="match status" value="1"/>
</dbReference>
<evidence type="ECO:0000259" key="2">
    <source>
        <dbReference type="PROSITE" id="PS50110"/>
    </source>
</evidence>
<sequence length="130" mass="14737">MKKINSVCIIDDDSIYVYIVKRLMDECNFCNSIIEFENGKEGIEGIINLNATKNLPNIIFLDLSMPIMSGWEFLDSFAKATISNKEDIKIIVMSSSINPNEIEMIKAYPMVTDYIVKPITPSDLEKIASY</sequence>
<keyword evidence="4" id="KW-1185">Reference proteome</keyword>
<feature type="modified residue" description="4-aspartylphosphate" evidence="1">
    <location>
        <position position="62"/>
    </location>
</feature>
<protein>
    <submittedName>
        <fullName evidence="3">Response regulator receiver domain-containing protein</fullName>
    </submittedName>
</protein>
<dbReference type="InterPro" id="IPR011006">
    <property type="entry name" value="CheY-like_superfamily"/>
</dbReference>
<dbReference type="Pfam" id="PF00072">
    <property type="entry name" value="Response_reg"/>
    <property type="match status" value="1"/>
</dbReference>
<dbReference type="PROSITE" id="PS50110">
    <property type="entry name" value="RESPONSE_REGULATORY"/>
    <property type="match status" value="1"/>
</dbReference>
<dbReference type="AlphaFoldDB" id="A0A495EDQ1"/>
<dbReference type="RefSeq" id="WP_121064731.1">
    <property type="nucleotide sequence ID" value="NZ_RBIQ01000007.1"/>
</dbReference>
<dbReference type="PANTHER" id="PTHR43228:SF1">
    <property type="entry name" value="TWO-COMPONENT RESPONSE REGULATOR ARR22"/>
    <property type="match status" value="1"/>
</dbReference>
<reference evidence="3 4" key="1">
    <citation type="submission" date="2018-10" db="EMBL/GenBank/DDBJ databases">
        <title>Genomic Encyclopedia of Archaeal and Bacterial Type Strains, Phase II (KMG-II): from individual species to whole genera.</title>
        <authorList>
            <person name="Goeker M."/>
        </authorList>
    </citation>
    <scope>NUCLEOTIDE SEQUENCE [LARGE SCALE GENOMIC DNA]</scope>
    <source>
        <strain evidence="3 4">DSM 25230</strain>
    </source>
</reference>
<dbReference type="InterPro" id="IPR001789">
    <property type="entry name" value="Sig_transdc_resp-reg_receiver"/>
</dbReference>
<name>A0A495EDQ1_9FLAO</name>